<accession>A0ACC3A144</accession>
<proteinExistence type="predicted"/>
<evidence type="ECO:0000313" key="2">
    <source>
        <dbReference type="Proteomes" id="UP001172386"/>
    </source>
</evidence>
<organism evidence="1 2">
    <name type="scientific">Neophaeococcomyces mojaviensis</name>
    <dbReference type="NCBI Taxonomy" id="3383035"/>
    <lineage>
        <taxon>Eukaryota</taxon>
        <taxon>Fungi</taxon>
        <taxon>Dikarya</taxon>
        <taxon>Ascomycota</taxon>
        <taxon>Pezizomycotina</taxon>
        <taxon>Eurotiomycetes</taxon>
        <taxon>Chaetothyriomycetidae</taxon>
        <taxon>Chaetothyriales</taxon>
        <taxon>Chaetothyriales incertae sedis</taxon>
        <taxon>Neophaeococcomyces</taxon>
    </lineage>
</organism>
<comment type="caution">
    <text evidence="1">The sequence shown here is derived from an EMBL/GenBank/DDBJ whole genome shotgun (WGS) entry which is preliminary data.</text>
</comment>
<protein>
    <submittedName>
        <fullName evidence="1">Uncharacterized protein</fullName>
    </submittedName>
</protein>
<gene>
    <name evidence="1" type="ORF">H2198_007065</name>
</gene>
<keyword evidence="2" id="KW-1185">Reference proteome</keyword>
<reference evidence="1" key="1">
    <citation type="submission" date="2022-10" db="EMBL/GenBank/DDBJ databases">
        <title>Culturing micro-colonial fungi from biological soil crusts in the Mojave desert and describing Neophaeococcomyces mojavensis, and introducing the new genera and species Taxawa tesnikishii.</title>
        <authorList>
            <person name="Kurbessoian T."/>
            <person name="Stajich J.E."/>
        </authorList>
    </citation>
    <scope>NUCLEOTIDE SEQUENCE</scope>
    <source>
        <strain evidence="1">JES_112</strain>
    </source>
</reference>
<name>A0ACC3A144_9EURO</name>
<sequence length="587" mass="64164">MNHEDALAEEVQEEVLDRESRTRDVPQKTSAQVGTSEDFSDDDHESSPLVGSSVRARGPQRSHNRGYSYQKAISEPWTGAHRSGDLPWYKKPSVYWLLPAFFPFCIAFGGIIVPKTYLIQDLICRDLLSDRAVKDPSFTFAPIKIGGQNDQCGEDNQVQAKTAMFNLWMNLLSGVFSALVTPHFGALSDRIGRKPVILFATFGAFLGELITIIVGTNPDKLSVYWILVGYLADGICGSFTTSMALCFAYAADCTAPEQRNVAFGHFHANLFAGIAIGPIFAGALMKATNSIMSPFYFAVACHIFFILFTAFVVPESLSKERQTIAREKYRSETAGQSWKARWLKSYNIFAPLWVLWPTGPGSSRQLRRNLSVLASIDTMMFGVAMGTLQIILLYARKRFHWDPIESSGFLSAVNVCRVATLILVLPGLIRWIRGPATGRSSGHQGSDMLDIGIIRVSILFDLVGYLGYALTPSGGLMVVAGMIASLGGIGPPTLQSSMTKHMPADRTGQVLGASGLLHALARVVAPIIFNLIYSKTVGTYANIVFVCLASVFVIVFILSWFIKPDVFLDENGTGEDVPADEVSPLNG</sequence>
<evidence type="ECO:0000313" key="1">
    <source>
        <dbReference type="EMBL" id="KAJ9653776.1"/>
    </source>
</evidence>
<dbReference type="Proteomes" id="UP001172386">
    <property type="component" value="Unassembled WGS sequence"/>
</dbReference>
<dbReference type="EMBL" id="JAPDRQ010000141">
    <property type="protein sequence ID" value="KAJ9653776.1"/>
    <property type="molecule type" value="Genomic_DNA"/>
</dbReference>